<comment type="subcellular location">
    <subcellularLocation>
        <location evidence="1 7">Membrane</location>
        <topology evidence="1 7">Multi-pass membrane protein</topology>
    </subcellularLocation>
</comment>
<feature type="transmembrane region" description="Helical" evidence="7">
    <location>
        <begin position="82"/>
        <end position="102"/>
    </location>
</feature>
<evidence type="ECO:0000256" key="3">
    <source>
        <dbReference type="ARBA" id="ARBA00022692"/>
    </source>
</evidence>
<evidence type="ECO:0000313" key="10">
    <source>
        <dbReference type="Proteomes" id="UP000886885"/>
    </source>
</evidence>
<sequence length="309" mass="34614">MMHMTLYWGIKVTLLFDSWKTDSWFSYLLSLLACFLLSAFYQYLEDRRIRFKAIAVSNPPQQPPPVNTPLLTPKRRASSAKFATALLFGINSAIGYLLMLAIMSFNGGVFLAIVLGLTVGYVLFRSGDEEVVVLDNPCLPSKKTVNFPLGGYLPMVQATAKTNLGLVIDILILHIDFGDCFEVSINLGKFPEKVPFLLPRMLVIAMEVISVSVIGSGSARGGLSFHPTQCVIIRWTNVSWCLLSMQENKLTLEEFEHAALKHTEALEKKHCRNHVGAKYRLHTNSRLRDLSVLQTSLSLPKLMPRKTRP</sequence>
<keyword evidence="4 7" id="KW-0187">Copper transport</keyword>
<proteinExistence type="inferred from homology"/>
<evidence type="ECO:0000256" key="1">
    <source>
        <dbReference type="ARBA" id="ARBA00004141"/>
    </source>
</evidence>
<protein>
    <recommendedName>
        <fullName evidence="7">Copper transport protein</fullName>
    </recommendedName>
</protein>
<evidence type="ECO:0000256" key="6">
    <source>
        <dbReference type="ARBA" id="ARBA00023136"/>
    </source>
</evidence>
<dbReference type="InterPro" id="IPR000403">
    <property type="entry name" value="PI3/4_kinase_cat_dom"/>
</dbReference>
<reference evidence="9" key="1">
    <citation type="journal article" date="2020" name="bioRxiv">
        <title>Hybrid origin of Populus tomentosa Carr. identified through genome sequencing and phylogenomic analysis.</title>
        <authorList>
            <person name="An X."/>
            <person name="Gao K."/>
            <person name="Chen Z."/>
            <person name="Li J."/>
            <person name="Yang X."/>
            <person name="Yang X."/>
            <person name="Zhou J."/>
            <person name="Guo T."/>
            <person name="Zhao T."/>
            <person name="Huang S."/>
            <person name="Miao D."/>
            <person name="Khan W.U."/>
            <person name="Rao P."/>
            <person name="Ye M."/>
            <person name="Lei B."/>
            <person name="Liao W."/>
            <person name="Wang J."/>
            <person name="Ji L."/>
            <person name="Li Y."/>
            <person name="Guo B."/>
            <person name="Mustafa N.S."/>
            <person name="Li S."/>
            <person name="Yun Q."/>
            <person name="Keller S.R."/>
            <person name="Mao J."/>
            <person name="Zhang R."/>
            <person name="Strauss S.H."/>
        </authorList>
    </citation>
    <scope>NUCLEOTIDE SEQUENCE</scope>
    <source>
        <strain evidence="9">GM15</strain>
        <tissue evidence="9">Leaf</tissue>
    </source>
</reference>
<dbReference type="Pfam" id="PF04145">
    <property type="entry name" value="Ctr"/>
    <property type="match status" value="1"/>
</dbReference>
<gene>
    <name evidence="9" type="ORF">POTOM_025567</name>
</gene>
<dbReference type="GO" id="GO:0005375">
    <property type="term" value="F:copper ion transmembrane transporter activity"/>
    <property type="evidence" value="ECO:0007669"/>
    <property type="project" value="UniProtKB-UniRule"/>
</dbReference>
<keyword evidence="7" id="KW-0186">Copper</keyword>
<organism evidence="9 10">
    <name type="scientific">Populus tomentosa</name>
    <name type="common">Chinese white poplar</name>
    <dbReference type="NCBI Taxonomy" id="118781"/>
    <lineage>
        <taxon>Eukaryota</taxon>
        <taxon>Viridiplantae</taxon>
        <taxon>Streptophyta</taxon>
        <taxon>Embryophyta</taxon>
        <taxon>Tracheophyta</taxon>
        <taxon>Spermatophyta</taxon>
        <taxon>Magnoliopsida</taxon>
        <taxon>eudicotyledons</taxon>
        <taxon>Gunneridae</taxon>
        <taxon>Pentapetalae</taxon>
        <taxon>rosids</taxon>
        <taxon>fabids</taxon>
        <taxon>Malpighiales</taxon>
        <taxon>Salicaceae</taxon>
        <taxon>Saliceae</taxon>
        <taxon>Populus</taxon>
    </lineage>
</organism>
<evidence type="ECO:0000256" key="7">
    <source>
        <dbReference type="RuleBase" id="RU367022"/>
    </source>
</evidence>
<dbReference type="PANTHER" id="PTHR12483">
    <property type="entry name" value="SOLUTE CARRIER FAMILY 31 COPPER TRANSPORTERS"/>
    <property type="match status" value="1"/>
</dbReference>
<evidence type="ECO:0000256" key="4">
    <source>
        <dbReference type="ARBA" id="ARBA00022796"/>
    </source>
</evidence>
<keyword evidence="3 7" id="KW-0812">Transmembrane</keyword>
<feature type="transmembrane region" description="Helical" evidence="7">
    <location>
        <begin position="108"/>
        <end position="124"/>
    </location>
</feature>
<comment type="caution">
    <text evidence="9">The sequence shown here is derived from an EMBL/GenBank/DDBJ whole genome shotgun (WGS) entry which is preliminary data.</text>
</comment>
<dbReference type="GO" id="GO:0005886">
    <property type="term" value="C:plasma membrane"/>
    <property type="evidence" value="ECO:0007669"/>
    <property type="project" value="TreeGrafter"/>
</dbReference>
<dbReference type="Proteomes" id="UP000886885">
    <property type="component" value="Chromosome 6D"/>
</dbReference>
<name>A0A8X7ZIV9_POPTO</name>
<feature type="transmembrane region" description="Helical" evidence="7">
    <location>
        <begin position="24"/>
        <end position="44"/>
    </location>
</feature>
<evidence type="ECO:0000259" key="8">
    <source>
        <dbReference type="Pfam" id="PF00454"/>
    </source>
</evidence>
<keyword evidence="7" id="KW-0813">Transport</keyword>
<dbReference type="OrthoDB" id="73901at2759"/>
<keyword evidence="10" id="KW-1185">Reference proteome</keyword>
<evidence type="ECO:0000313" key="9">
    <source>
        <dbReference type="EMBL" id="KAG6769901.1"/>
    </source>
</evidence>
<evidence type="ECO:0000256" key="5">
    <source>
        <dbReference type="ARBA" id="ARBA00022989"/>
    </source>
</evidence>
<dbReference type="InterPro" id="IPR007274">
    <property type="entry name" value="Cop_transporter"/>
</dbReference>
<keyword evidence="5 7" id="KW-1133">Transmembrane helix</keyword>
<keyword evidence="6 7" id="KW-0472">Membrane</keyword>
<evidence type="ECO:0000256" key="2">
    <source>
        <dbReference type="ARBA" id="ARBA00006921"/>
    </source>
</evidence>
<dbReference type="AlphaFoldDB" id="A0A8X7ZIV9"/>
<comment type="similarity">
    <text evidence="2 7">Belongs to the copper transporter (Ctr) (TC 1.A.56) family. SLC31A subfamily.</text>
</comment>
<accession>A0A8X7ZIV9</accession>
<feature type="domain" description="PI3K/PI4K catalytic" evidence="8">
    <location>
        <begin position="172"/>
        <end position="209"/>
    </location>
</feature>
<dbReference type="EMBL" id="JAAWWB010000012">
    <property type="protein sequence ID" value="KAG6769901.1"/>
    <property type="molecule type" value="Genomic_DNA"/>
</dbReference>
<dbReference type="Pfam" id="PF00454">
    <property type="entry name" value="PI3_PI4_kinase"/>
    <property type="match status" value="1"/>
</dbReference>
<dbReference type="PANTHER" id="PTHR12483:SF27">
    <property type="entry name" value="COPPER TRANSPORT PROTEIN CTR1"/>
    <property type="match status" value="1"/>
</dbReference>
<keyword evidence="7" id="KW-0406">Ion transport</keyword>